<protein>
    <submittedName>
        <fullName evidence="2">ABC transporter</fullName>
    </submittedName>
</protein>
<dbReference type="OrthoDB" id="7390937at2"/>
<dbReference type="InterPro" id="IPR019196">
    <property type="entry name" value="ABC_transp_unknown"/>
</dbReference>
<keyword evidence="3" id="KW-1185">Reference proteome</keyword>
<dbReference type="EMBL" id="WTYX01000001">
    <property type="protein sequence ID" value="MXO89537.1"/>
    <property type="molecule type" value="Genomic_DNA"/>
</dbReference>
<proteinExistence type="predicted"/>
<reference evidence="2 3" key="1">
    <citation type="submission" date="2019-12" db="EMBL/GenBank/DDBJ databases">
        <title>Genomic-based taxomic classification of the family Erythrobacteraceae.</title>
        <authorList>
            <person name="Xu L."/>
        </authorList>
    </citation>
    <scope>NUCLEOTIDE SEQUENCE [LARGE SCALE GENOMIC DNA]</scope>
    <source>
        <strain evidence="2 3">KCTC 52763</strain>
    </source>
</reference>
<sequence>MSLLIGAAIWAFAGERAAQPQTQSQQPKSRAGLMTSLPIYWNEAAGLEVMLSDQTEVHWVKARLEDSYELVPLDALAGADTTEPNGAFAELDQLILAQPYALPPADLVALDEWVRGGGKVLIFADPMLTEHSDFGLGDRRRPQDIAMLGPILARWGLELVYEDTQSDGPDTVSLGSIDIPVHKSGRLELVENGGSDCAQSASGVIAQCSIGQGQAVIIADAALLERDAGSPANEKALNYIVARAFGGK</sequence>
<dbReference type="Pfam" id="PF09822">
    <property type="entry name" value="ABC_transp_aux"/>
    <property type="match status" value="1"/>
</dbReference>
<organism evidence="2 3">
    <name type="scientific">Pontixanthobacter aquaemixtae</name>
    <dbReference type="NCBI Taxonomy" id="1958940"/>
    <lineage>
        <taxon>Bacteria</taxon>
        <taxon>Pseudomonadati</taxon>
        <taxon>Pseudomonadota</taxon>
        <taxon>Alphaproteobacteria</taxon>
        <taxon>Sphingomonadales</taxon>
        <taxon>Erythrobacteraceae</taxon>
        <taxon>Pontixanthobacter</taxon>
    </lineage>
</organism>
<evidence type="ECO:0000259" key="1">
    <source>
        <dbReference type="Pfam" id="PF09822"/>
    </source>
</evidence>
<dbReference type="RefSeq" id="WP_160602929.1">
    <property type="nucleotide sequence ID" value="NZ_WTYX01000001.1"/>
</dbReference>
<dbReference type="AlphaFoldDB" id="A0A844ZRV0"/>
<gene>
    <name evidence="2" type="ORF">GRI41_01750</name>
</gene>
<dbReference type="Proteomes" id="UP000442714">
    <property type="component" value="Unassembled WGS sequence"/>
</dbReference>
<evidence type="ECO:0000313" key="3">
    <source>
        <dbReference type="Proteomes" id="UP000442714"/>
    </source>
</evidence>
<accession>A0A844ZRV0</accession>
<name>A0A844ZRV0_9SPHN</name>
<evidence type="ECO:0000313" key="2">
    <source>
        <dbReference type="EMBL" id="MXO89537.1"/>
    </source>
</evidence>
<comment type="caution">
    <text evidence="2">The sequence shown here is derived from an EMBL/GenBank/DDBJ whole genome shotgun (WGS) entry which is preliminary data.</text>
</comment>
<feature type="domain" description="ABC-type uncharacterised transport system" evidence="1">
    <location>
        <begin position="59"/>
        <end position="159"/>
    </location>
</feature>